<feature type="domain" description="TNase-like" evidence="1">
    <location>
        <begin position="24"/>
        <end position="133"/>
    </location>
</feature>
<dbReference type="EMBL" id="BJZO01000015">
    <property type="protein sequence ID" value="GEO80746.1"/>
    <property type="molecule type" value="Genomic_DNA"/>
</dbReference>
<dbReference type="Gene3D" id="2.40.50.90">
    <property type="match status" value="1"/>
</dbReference>
<evidence type="ECO:0000313" key="3">
    <source>
        <dbReference type="Proteomes" id="UP000321567"/>
    </source>
</evidence>
<dbReference type="RefSeq" id="WP_170244958.1">
    <property type="nucleotide sequence ID" value="NZ_BJZO01000015.1"/>
</dbReference>
<dbReference type="InterPro" id="IPR035437">
    <property type="entry name" value="SNase_OB-fold_sf"/>
</dbReference>
<evidence type="ECO:0000313" key="2">
    <source>
        <dbReference type="EMBL" id="GEO80746.1"/>
    </source>
</evidence>
<keyword evidence="3" id="KW-1185">Reference proteome</keyword>
<dbReference type="SMART" id="SM00318">
    <property type="entry name" value="SNc"/>
    <property type="match status" value="1"/>
</dbReference>
<name>A0A512H5J1_9PROT</name>
<reference evidence="2 3" key="1">
    <citation type="submission" date="2019-07" db="EMBL/GenBank/DDBJ databases">
        <title>Whole genome shotgun sequence of Rhodospirillum oryzae NBRC 107573.</title>
        <authorList>
            <person name="Hosoyama A."/>
            <person name="Uohara A."/>
            <person name="Ohji S."/>
            <person name="Ichikawa N."/>
        </authorList>
    </citation>
    <scope>NUCLEOTIDE SEQUENCE [LARGE SCALE GENOMIC DNA]</scope>
    <source>
        <strain evidence="2 3">NBRC 107573</strain>
    </source>
</reference>
<dbReference type="PROSITE" id="PS50830">
    <property type="entry name" value="TNASE_3"/>
    <property type="match status" value="1"/>
</dbReference>
<dbReference type="Proteomes" id="UP000321567">
    <property type="component" value="Unassembled WGS sequence"/>
</dbReference>
<protein>
    <recommendedName>
        <fullName evidence="1">TNase-like domain-containing protein</fullName>
    </recommendedName>
</protein>
<organism evidence="2 3">
    <name type="scientific">Pararhodospirillum oryzae</name>
    <dbReference type="NCBI Taxonomy" id="478448"/>
    <lineage>
        <taxon>Bacteria</taxon>
        <taxon>Pseudomonadati</taxon>
        <taxon>Pseudomonadota</taxon>
        <taxon>Alphaproteobacteria</taxon>
        <taxon>Rhodospirillales</taxon>
        <taxon>Rhodospirillaceae</taxon>
        <taxon>Pararhodospirillum</taxon>
    </lineage>
</organism>
<evidence type="ECO:0000259" key="1">
    <source>
        <dbReference type="PROSITE" id="PS50830"/>
    </source>
</evidence>
<dbReference type="AlphaFoldDB" id="A0A512H5J1"/>
<sequence length="143" mass="15063">MALGAMVNLAGAASPEWRARPIPGPIEAQVLRVIDGDTVEVQALIWPDHQVITAVRVEGIDTPERRGKCPAERALAEQATARVAALVTAAGAGVRLWSVRNGKYAGRVVAAITLPDGQDLAGLLIAEGLARPYGGEARRPWCP</sequence>
<gene>
    <name evidence="2" type="ORF">ROR02_08770</name>
</gene>
<dbReference type="Pfam" id="PF00565">
    <property type="entry name" value="SNase"/>
    <property type="match status" value="1"/>
</dbReference>
<dbReference type="InterPro" id="IPR016071">
    <property type="entry name" value="Staphylococal_nuclease_OB-fold"/>
</dbReference>
<comment type="caution">
    <text evidence="2">The sequence shown here is derived from an EMBL/GenBank/DDBJ whole genome shotgun (WGS) entry which is preliminary data.</text>
</comment>
<proteinExistence type="predicted"/>
<accession>A0A512H5J1</accession>
<dbReference type="SUPFAM" id="SSF50199">
    <property type="entry name" value="Staphylococcal nuclease"/>
    <property type="match status" value="1"/>
</dbReference>